<evidence type="ECO:0000256" key="1">
    <source>
        <dbReference type="ARBA" id="ARBA00007301"/>
    </source>
</evidence>
<dbReference type="InterPro" id="IPR000659">
    <property type="entry name" value="Pyridox_Oxase"/>
</dbReference>
<keyword evidence="5" id="KW-0664">Pyridoxine biosynthesis</keyword>
<dbReference type="EC" id="1.4.3.5" evidence="5"/>
<feature type="binding site" evidence="5">
    <location>
        <position position="156"/>
    </location>
    <ligand>
        <name>substrate</name>
    </ligand>
</feature>
<keyword evidence="10" id="KW-1185">Reference proteome</keyword>
<keyword evidence="3 5" id="KW-0288">FMN</keyword>
<feature type="binding site" evidence="5">
    <location>
        <position position="220"/>
    </location>
    <ligand>
        <name>FMN</name>
        <dbReference type="ChEBI" id="CHEBI:58210"/>
    </ligand>
</feature>
<evidence type="ECO:0000259" key="8">
    <source>
        <dbReference type="Pfam" id="PF10590"/>
    </source>
</evidence>
<dbReference type="NCBIfam" id="TIGR00558">
    <property type="entry name" value="pdxH"/>
    <property type="match status" value="1"/>
</dbReference>
<dbReference type="GO" id="GO:0004733">
    <property type="term" value="F:pyridoxamine phosphate oxidase activity"/>
    <property type="evidence" value="ECO:0007669"/>
    <property type="project" value="UniProtKB-EC"/>
</dbReference>
<dbReference type="PROSITE" id="PS01064">
    <property type="entry name" value="PYRIDOX_OXIDASE"/>
    <property type="match status" value="1"/>
</dbReference>
<dbReference type="Pfam" id="PF01243">
    <property type="entry name" value="PNPOx_N"/>
    <property type="match status" value="1"/>
</dbReference>
<reference evidence="10" key="1">
    <citation type="submission" date="2023-07" db="EMBL/GenBank/DDBJ databases">
        <title>30 novel species of actinomycetes from the DSMZ collection.</title>
        <authorList>
            <person name="Nouioui I."/>
        </authorList>
    </citation>
    <scope>NUCLEOTIDE SEQUENCE [LARGE SCALE GENOMIC DNA]</scope>
    <source>
        <strain evidence="10">DSM 44399</strain>
    </source>
</reference>
<evidence type="ECO:0000313" key="9">
    <source>
        <dbReference type="EMBL" id="MDT0260808.1"/>
    </source>
</evidence>
<comment type="pathway">
    <text evidence="5">Cofactor metabolism; pyridoxal 5'-phosphate salvage; pyridoxal 5'-phosphate from pyridoxine 5'-phosphate: step 1/1.</text>
</comment>
<feature type="binding site" evidence="5">
    <location>
        <position position="108"/>
    </location>
    <ligand>
        <name>FMN</name>
        <dbReference type="ChEBI" id="CHEBI:58210"/>
    </ligand>
</feature>
<feature type="binding site" evidence="5">
    <location>
        <position position="130"/>
    </location>
    <ligand>
        <name>FMN</name>
        <dbReference type="ChEBI" id="CHEBI:58210"/>
    </ligand>
</feature>
<dbReference type="Proteomes" id="UP001183176">
    <property type="component" value="Unassembled WGS sequence"/>
</dbReference>
<proteinExistence type="inferred from homology"/>
<evidence type="ECO:0000256" key="5">
    <source>
        <dbReference type="HAMAP-Rule" id="MF_01629"/>
    </source>
</evidence>
<evidence type="ECO:0000256" key="3">
    <source>
        <dbReference type="ARBA" id="ARBA00022643"/>
    </source>
</evidence>
<comment type="caution">
    <text evidence="5">Lacks conserved residue(s) required for the propagation of feature annotation.</text>
</comment>
<feature type="binding site" evidence="5">
    <location>
        <position position="152"/>
    </location>
    <ligand>
        <name>substrate</name>
    </ligand>
</feature>
<evidence type="ECO:0000256" key="2">
    <source>
        <dbReference type="ARBA" id="ARBA00022630"/>
    </source>
</evidence>
<dbReference type="PANTHER" id="PTHR10851:SF0">
    <property type="entry name" value="PYRIDOXINE-5'-PHOSPHATE OXIDASE"/>
    <property type="match status" value="1"/>
</dbReference>
<keyword evidence="2 5" id="KW-0285">Flavoprotein</keyword>
<protein>
    <recommendedName>
        <fullName evidence="5">Pyridoxine/pyridoxamine 5'-phosphate oxidase</fullName>
        <ecNumber evidence="5">1.4.3.5</ecNumber>
    </recommendedName>
    <alternativeName>
        <fullName evidence="5">PNP/PMP oxidase</fullName>
        <shortName evidence="5">PNPOx</shortName>
    </alternativeName>
    <alternativeName>
        <fullName evidence="5">Pyridoxal 5'-phosphate synthase</fullName>
    </alternativeName>
</protein>
<comment type="catalytic activity">
    <reaction evidence="5">
        <text>pyridoxamine 5'-phosphate + O2 + H2O = pyridoxal 5'-phosphate + H2O2 + NH4(+)</text>
        <dbReference type="Rhea" id="RHEA:15817"/>
        <dbReference type="ChEBI" id="CHEBI:15377"/>
        <dbReference type="ChEBI" id="CHEBI:15379"/>
        <dbReference type="ChEBI" id="CHEBI:16240"/>
        <dbReference type="ChEBI" id="CHEBI:28938"/>
        <dbReference type="ChEBI" id="CHEBI:58451"/>
        <dbReference type="ChEBI" id="CHEBI:597326"/>
        <dbReference type="EC" id="1.4.3.5"/>
    </reaction>
</comment>
<evidence type="ECO:0000256" key="6">
    <source>
        <dbReference type="SAM" id="MobiDB-lite"/>
    </source>
</evidence>
<dbReference type="Gene3D" id="2.30.110.10">
    <property type="entry name" value="Electron Transport, Fmn-binding Protein, Chain A"/>
    <property type="match status" value="1"/>
</dbReference>
<feature type="binding site" evidence="5">
    <location>
        <begin position="101"/>
        <end position="102"/>
    </location>
    <ligand>
        <name>FMN</name>
        <dbReference type="ChEBI" id="CHEBI:58210"/>
    </ligand>
</feature>
<feature type="compositionally biased region" description="Basic and acidic residues" evidence="6">
    <location>
        <begin position="1"/>
        <end position="10"/>
    </location>
</feature>
<comment type="pathway">
    <text evidence="5">Cofactor metabolism; pyridoxal 5'-phosphate salvage; pyridoxal 5'-phosphate from pyridoxamine 5'-phosphate: step 1/1.</text>
</comment>
<name>A0ABU2J743_9ACTN</name>
<feature type="binding site" evidence="5">
    <location>
        <begin position="86"/>
        <end position="91"/>
    </location>
    <ligand>
        <name>FMN</name>
        <dbReference type="ChEBI" id="CHEBI:58210"/>
    </ligand>
</feature>
<dbReference type="RefSeq" id="WP_311421965.1">
    <property type="nucleotide sequence ID" value="NZ_JAVREH010000005.1"/>
</dbReference>
<organism evidence="9 10">
    <name type="scientific">Jatrophihabitans lederbergiae</name>
    <dbReference type="NCBI Taxonomy" id="3075547"/>
    <lineage>
        <taxon>Bacteria</taxon>
        <taxon>Bacillati</taxon>
        <taxon>Actinomycetota</taxon>
        <taxon>Actinomycetes</taxon>
        <taxon>Jatrophihabitantales</taxon>
        <taxon>Jatrophihabitantaceae</taxon>
        <taxon>Jatrophihabitans</taxon>
    </lineage>
</organism>
<dbReference type="InterPro" id="IPR012349">
    <property type="entry name" value="Split_barrel_FMN-bd"/>
</dbReference>
<comment type="catalytic activity">
    <reaction evidence="5">
        <text>pyridoxine 5'-phosphate + O2 = pyridoxal 5'-phosphate + H2O2</text>
        <dbReference type="Rhea" id="RHEA:15149"/>
        <dbReference type="ChEBI" id="CHEBI:15379"/>
        <dbReference type="ChEBI" id="CHEBI:16240"/>
        <dbReference type="ChEBI" id="CHEBI:58589"/>
        <dbReference type="ChEBI" id="CHEBI:597326"/>
        <dbReference type="EC" id="1.4.3.5"/>
    </reaction>
</comment>
<accession>A0ABU2J743</accession>
<keyword evidence="4 5" id="KW-0560">Oxidoreductase</keyword>
<feature type="region of interest" description="Disordered" evidence="6">
    <location>
        <begin position="1"/>
        <end position="24"/>
    </location>
</feature>
<comment type="similarity">
    <text evidence="1 5">Belongs to the pyridoxamine 5'-phosphate oxidase family.</text>
</comment>
<sequence>MTDPDARGDSTDSAPGSDRGEADYAQNLSTIRRSYVSGTLTEDVLYPTWLEQLTYWYDQAAEDARIPEPNAMQVATADADGRPDIRTVLARGFDAAGVVFYTNYGSAKGTQLAANPAAAAVFAWLPLERQVRFRGAVTRVSPEETARYFAGRPRVSQLAAWASPQSQRLRDRNELDESLAEVTQRFGNGEILPPPNWGGYRIAVDEIEFWQGREFRLHDRLRFRRQDGNWLVERLAP</sequence>
<evidence type="ECO:0000256" key="4">
    <source>
        <dbReference type="ARBA" id="ARBA00023002"/>
    </source>
</evidence>
<evidence type="ECO:0000313" key="10">
    <source>
        <dbReference type="Proteomes" id="UP001183176"/>
    </source>
</evidence>
<feature type="binding site" evidence="5">
    <location>
        <begin position="165"/>
        <end position="166"/>
    </location>
    <ligand>
        <name>FMN</name>
        <dbReference type="ChEBI" id="CHEBI:58210"/>
    </ligand>
</feature>
<dbReference type="HAMAP" id="MF_01629">
    <property type="entry name" value="PdxH"/>
    <property type="match status" value="1"/>
</dbReference>
<dbReference type="InterPro" id="IPR019576">
    <property type="entry name" value="Pyridoxamine_oxidase_dimer_C"/>
</dbReference>
<comment type="subunit">
    <text evidence="5">Homodimer.</text>
</comment>
<comment type="caution">
    <text evidence="9">The sequence shown here is derived from an EMBL/GenBank/DDBJ whole genome shotgun (WGS) entry which is preliminary data.</text>
</comment>
<feature type="binding site" evidence="5">
    <location>
        <begin position="216"/>
        <end position="218"/>
    </location>
    <ligand>
        <name>substrate</name>
    </ligand>
</feature>
<evidence type="ECO:0000259" key="7">
    <source>
        <dbReference type="Pfam" id="PF01243"/>
    </source>
</evidence>
<feature type="binding site" evidence="5">
    <location>
        <position position="148"/>
    </location>
    <ligand>
        <name>substrate</name>
    </ligand>
</feature>
<dbReference type="PANTHER" id="PTHR10851">
    <property type="entry name" value="PYRIDOXINE-5-PHOSPHATE OXIDASE"/>
    <property type="match status" value="1"/>
</dbReference>
<comment type="cofactor">
    <cofactor evidence="5">
        <name>FMN</name>
        <dbReference type="ChEBI" id="CHEBI:58210"/>
    </cofactor>
    <text evidence="5">Binds 1 FMN per subunit.</text>
</comment>
<dbReference type="InterPro" id="IPR019740">
    <property type="entry name" value="Pyridox_Oxase_CS"/>
</dbReference>
<feature type="domain" description="Pyridoxine 5'-phosphate oxidase dimerisation C-terminal" evidence="8">
    <location>
        <begin position="197"/>
        <end position="237"/>
    </location>
</feature>
<dbReference type="EMBL" id="JAVREH010000005">
    <property type="protein sequence ID" value="MDT0260808.1"/>
    <property type="molecule type" value="Genomic_DNA"/>
</dbReference>
<feature type="binding site" evidence="5">
    <location>
        <position position="210"/>
    </location>
    <ligand>
        <name>FMN</name>
        <dbReference type="ChEBI" id="CHEBI:58210"/>
    </ligand>
</feature>
<dbReference type="Pfam" id="PF10590">
    <property type="entry name" value="PNP_phzG_C"/>
    <property type="match status" value="1"/>
</dbReference>
<dbReference type="NCBIfam" id="NF004231">
    <property type="entry name" value="PRK05679.1"/>
    <property type="match status" value="1"/>
</dbReference>
<gene>
    <name evidence="5 9" type="primary">pdxH</name>
    <name evidence="9" type="ORF">RM423_05310</name>
</gene>
<feature type="domain" description="Pyridoxamine 5'-phosphate oxidase N-terminal" evidence="7">
    <location>
        <begin position="63"/>
        <end position="183"/>
    </location>
</feature>
<dbReference type="PIRSF" id="PIRSF000190">
    <property type="entry name" value="Pyd_amn-ph_oxd"/>
    <property type="match status" value="1"/>
</dbReference>
<comment type="function">
    <text evidence="5">Catalyzes the oxidation of either pyridoxine 5'-phosphate (PNP) or pyridoxamine 5'-phosphate (PMP) into pyridoxal 5'-phosphate (PLP).</text>
</comment>
<feature type="binding site" evidence="5">
    <location>
        <position position="91"/>
    </location>
    <ligand>
        <name>substrate</name>
    </ligand>
</feature>
<dbReference type="InterPro" id="IPR011576">
    <property type="entry name" value="Pyridox_Oxase_N"/>
</dbReference>
<dbReference type="SUPFAM" id="SSF50475">
    <property type="entry name" value="FMN-binding split barrel"/>
    <property type="match status" value="1"/>
</dbReference>